<evidence type="ECO:0000256" key="1">
    <source>
        <dbReference type="SAM" id="Coils"/>
    </source>
</evidence>
<dbReference type="STRING" id="1420583.V473_23470"/>
<feature type="signal peptide" evidence="3">
    <location>
        <begin position="1"/>
        <end position="23"/>
    </location>
</feature>
<dbReference type="SUPFAM" id="SSF101082">
    <property type="entry name" value="Typo IV secretion system protein TraC"/>
    <property type="match status" value="1"/>
</dbReference>
<dbReference type="InterPro" id="IPR014158">
    <property type="entry name" value="T4SS_VirB5"/>
</dbReference>
<dbReference type="Pfam" id="PF07996">
    <property type="entry name" value="T4SS"/>
    <property type="match status" value="1"/>
</dbReference>
<organism evidence="4 5">
    <name type="scientific">Sphingobium cupriresistens LL01</name>
    <dbReference type="NCBI Taxonomy" id="1420583"/>
    <lineage>
        <taxon>Bacteria</taxon>
        <taxon>Pseudomonadati</taxon>
        <taxon>Pseudomonadota</taxon>
        <taxon>Alphaproteobacteria</taxon>
        <taxon>Sphingomonadales</taxon>
        <taxon>Sphingomonadaceae</taxon>
        <taxon>Sphingobium</taxon>
    </lineage>
</organism>
<dbReference type="Gene3D" id="1.20.58.430">
    <property type="entry name" value="Type IV secretion system, VirB5-domain"/>
    <property type="match status" value="1"/>
</dbReference>
<dbReference type="InterPro" id="IPR023220">
    <property type="entry name" value="T4SS_VirB5-domain"/>
</dbReference>
<evidence type="ECO:0000313" key="5">
    <source>
        <dbReference type="Proteomes" id="UP000052232"/>
    </source>
</evidence>
<proteinExistence type="predicted"/>
<feature type="chain" id="PRO_5005291817" description="Type VI secretion protein" evidence="3">
    <location>
        <begin position="24"/>
        <end position="236"/>
    </location>
</feature>
<sequence>MKKILTFAALALSLGGMSGSAHAQLAVVDVKSIAQALQTAKNTLNQLEEAKKLYNTMNSLSQISNVAQSLKAQILQTALPDGMQDSINLISGDLADLGALGNRAKGIMDTSDFSLSGLSGDFGDAEGILNGAATRGARDQAYGEYMLEATTASGDGLKELSTGLASATTARQSQDIAARANIENAAINNRLLQMQAAEQAARGALAVKSSADFANQQRKTQENIDSGALWPTWNGN</sequence>
<keyword evidence="5" id="KW-1185">Reference proteome</keyword>
<keyword evidence="1" id="KW-0175">Coiled coil</keyword>
<dbReference type="RefSeq" id="WP_066609296.1">
    <property type="nucleotide sequence ID" value="NZ_KQ130440.1"/>
</dbReference>
<feature type="coiled-coil region" evidence="1">
    <location>
        <begin position="30"/>
        <end position="57"/>
    </location>
</feature>
<reference evidence="4 5" key="1">
    <citation type="journal article" date="2015" name="G3 (Bethesda)">
        <title>Insights into Ongoing Evolution of the Hexachlorocyclohexane Catabolic Pathway from Comparative Genomics of Ten Sphingomonadaceae Strains.</title>
        <authorList>
            <person name="Pearce S.L."/>
            <person name="Oakeshott J.G."/>
            <person name="Pandey G."/>
        </authorList>
    </citation>
    <scope>NUCLEOTIDE SEQUENCE [LARGE SCALE GENOMIC DNA]</scope>
    <source>
        <strain evidence="4 5">LL01</strain>
    </source>
</reference>
<dbReference type="AlphaFoldDB" id="A0A0J7XHV1"/>
<keyword evidence="3" id="KW-0732">Signal</keyword>
<dbReference type="PATRIC" id="fig|1420583.3.peg.4506"/>
<feature type="region of interest" description="Disordered" evidence="2">
    <location>
        <begin position="216"/>
        <end position="236"/>
    </location>
</feature>
<protein>
    <recommendedName>
        <fullName evidence="6">Type VI secretion protein</fullName>
    </recommendedName>
</protein>
<evidence type="ECO:0000256" key="2">
    <source>
        <dbReference type="SAM" id="MobiDB-lite"/>
    </source>
</evidence>
<name>A0A0J7XHV1_9SPHN</name>
<evidence type="ECO:0008006" key="6">
    <source>
        <dbReference type="Google" id="ProtNLM"/>
    </source>
</evidence>
<evidence type="ECO:0000256" key="3">
    <source>
        <dbReference type="SAM" id="SignalP"/>
    </source>
</evidence>
<gene>
    <name evidence="4" type="ORF">V473_23470</name>
</gene>
<comment type="caution">
    <text evidence="4">The sequence shown here is derived from an EMBL/GenBank/DDBJ whole genome shotgun (WGS) entry which is preliminary data.</text>
</comment>
<evidence type="ECO:0000313" key="4">
    <source>
        <dbReference type="EMBL" id="KMS51596.1"/>
    </source>
</evidence>
<dbReference type="Proteomes" id="UP000052232">
    <property type="component" value="Unassembled WGS sequence"/>
</dbReference>
<accession>A0A0J7XHV1</accession>
<dbReference type="EMBL" id="JACT01000009">
    <property type="protein sequence ID" value="KMS51596.1"/>
    <property type="molecule type" value="Genomic_DNA"/>
</dbReference>